<dbReference type="STRING" id="45658.VSVS12_01214"/>
<accession>A0A1B1NMT1</accession>
<organism evidence="2 4">
    <name type="scientific">Vibrio scophthalmi</name>
    <dbReference type="NCBI Taxonomy" id="45658"/>
    <lineage>
        <taxon>Bacteria</taxon>
        <taxon>Pseudomonadati</taxon>
        <taxon>Pseudomonadota</taxon>
        <taxon>Gammaproteobacteria</taxon>
        <taxon>Vibrionales</taxon>
        <taxon>Vibrionaceae</taxon>
        <taxon>Vibrio</taxon>
    </lineage>
</organism>
<evidence type="ECO:0000313" key="4">
    <source>
        <dbReference type="Proteomes" id="UP000095131"/>
    </source>
</evidence>
<evidence type="ECO:0000313" key="1">
    <source>
        <dbReference type="EMBL" id="ANU36910.1"/>
    </source>
</evidence>
<dbReference type="KEGG" id="vsc:VSVS12_01214"/>
<evidence type="ECO:0000313" key="3">
    <source>
        <dbReference type="Proteomes" id="UP000092528"/>
    </source>
</evidence>
<reference evidence="1 3" key="1">
    <citation type="submission" date="2016-07" db="EMBL/GenBank/DDBJ databases">
        <title>Genome sequencing of Vibrio scophthalmi strain VS-05, an isolated from Paralichthys olivaceus.</title>
        <authorList>
            <person name="Han H.-J."/>
        </authorList>
    </citation>
    <scope>NUCLEOTIDE SEQUENCE [LARGE SCALE GENOMIC DNA]</scope>
    <source>
        <strain evidence="1 3">VS-05</strain>
    </source>
</reference>
<evidence type="ECO:0000313" key="2">
    <source>
        <dbReference type="EMBL" id="ODS11857.1"/>
    </source>
</evidence>
<gene>
    <name evidence="2" type="ORF">VSF3289_02124</name>
    <name evidence="1" type="ORF">VSVS05_01785</name>
</gene>
<reference evidence="2 4" key="2">
    <citation type="submission" date="2016-08" db="EMBL/GenBank/DDBJ databases">
        <title>Genome sequencing of Vibrio scophthalmi strain FP3289, an isolated from Paralichthys olivaceus.</title>
        <authorList>
            <person name="Han H.-J."/>
        </authorList>
    </citation>
    <scope>NUCLEOTIDE SEQUENCE [LARGE SCALE GENOMIC DNA]</scope>
    <source>
        <strain evidence="2 4">FP3289</strain>
    </source>
</reference>
<dbReference type="Proteomes" id="UP000095131">
    <property type="component" value="Unassembled WGS sequence"/>
</dbReference>
<name>A0A1B1NMT1_9VIBR</name>
<proteinExistence type="predicted"/>
<keyword evidence="3" id="KW-1185">Reference proteome</keyword>
<dbReference type="Proteomes" id="UP000092528">
    <property type="component" value="Chromosome 1"/>
</dbReference>
<dbReference type="EMBL" id="CP016414">
    <property type="protein sequence ID" value="ANU36910.1"/>
    <property type="molecule type" value="Genomic_DNA"/>
</dbReference>
<dbReference type="EMBL" id="MDCJ01000002">
    <property type="protein sequence ID" value="ODS11857.1"/>
    <property type="molecule type" value="Genomic_DNA"/>
</dbReference>
<dbReference type="AlphaFoldDB" id="A0A1B1NMT1"/>
<protein>
    <submittedName>
        <fullName evidence="2">Uncharacterized protein</fullName>
    </submittedName>
</protein>
<sequence length="30" mass="3329">MAEFGMFHYALPGNDNDKSNKVCAQVVGER</sequence>